<feature type="transmembrane region" description="Helical" evidence="10">
    <location>
        <begin position="702"/>
        <end position="719"/>
    </location>
</feature>
<evidence type="ECO:0000256" key="8">
    <source>
        <dbReference type="ARBA" id="ARBA00023136"/>
    </source>
</evidence>
<keyword evidence="5 10" id="KW-0812">Transmembrane</keyword>
<evidence type="ECO:0000313" key="13">
    <source>
        <dbReference type="EMBL" id="MBD3866581.1"/>
    </source>
</evidence>
<evidence type="ECO:0000256" key="9">
    <source>
        <dbReference type="ARBA" id="ARBA00037230"/>
    </source>
</evidence>
<dbReference type="InterPro" id="IPR002541">
    <property type="entry name" value="Cyt_c_assembly"/>
</dbReference>
<evidence type="ECO:0000256" key="3">
    <source>
        <dbReference type="ARBA" id="ARBA00022475"/>
    </source>
</evidence>
<keyword evidence="13" id="KW-0456">Lyase</keyword>
<proteinExistence type="inferred from homology"/>
<dbReference type="PANTHER" id="PTHR43653:SF1">
    <property type="entry name" value="CYTOCHROME C-TYPE BIOGENESIS PROTEIN CCMF"/>
    <property type="match status" value="1"/>
</dbReference>
<dbReference type="GO" id="GO:0015232">
    <property type="term" value="F:heme transmembrane transporter activity"/>
    <property type="evidence" value="ECO:0007669"/>
    <property type="project" value="InterPro"/>
</dbReference>
<feature type="transmembrane region" description="Helical" evidence="10">
    <location>
        <begin position="470"/>
        <end position="492"/>
    </location>
</feature>
<keyword evidence="6" id="KW-0201">Cytochrome c-type biogenesis</keyword>
<evidence type="ECO:0000256" key="6">
    <source>
        <dbReference type="ARBA" id="ARBA00022748"/>
    </source>
</evidence>
<evidence type="ECO:0000256" key="1">
    <source>
        <dbReference type="ARBA" id="ARBA00004429"/>
    </source>
</evidence>
<evidence type="ECO:0000256" key="10">
    <source>
        <dbReference type="SAM" id="Phobius"/>
    </source>
</evidence>
<accession>A0A8J6Y696</accession>
<feature type="transmembrane region" description="Helical" evidence="10">
    <location>
        <begin position="168"/>
        <end position="189"/>
    </location>
</feature>
<gene>
    <name evidence="13" type="ORF">IFK94_00505</name>
</gene>
<dbReference type="PRINTS" id="PR01411">
    <property type="entry name" value="CCMFBIOGNSIS"/>
</dbReference>
<feature type="transmembrane region" description="Helical" evidence="10">
    <location>
        <begin position="307"/>
        <end position="328"/>
    </location>
</feature>
<dbReference type="Pfam" id="PF01578">
    <property type="entry name" value="Cytochrom_C_asm"/>
    <property type="match status" value="1"/>
</dbReference>
<feature type="domain" description="Cytochrome c assembly protein" evidence="11">
    <location>
        <begin position="88"/>
        <end position="293"/>
    </location>
</feature>
<dbReference type="Proteomes" id="UP000648239">
    <property type="component" value="Unassembled WGS sequence"/>
</dbReference>
<feature type="transmembrane region" description="Helical" evidence="10">
    <location>
        <begin position="95"/>
        <end position="112"/>
    </location>
</feature>
<dbReference type="GO" id="GO:0016829">
    <property type="term" value="F:lyase activity"/>
    <property type="evidence" value="ECO:0007669"/>
    <property type="project" value="UniProtKB-KW"/>
</dbReference>
<dbReference type="PANTHER" id="PTHR43653">
    <property type="entry name" value="CYTOCHROME C ASSEMBLY PROTEIN-RELATED"/>
    <property type="match status" value="1"/>
</dbReference>
<comment type="similarity">
    <text evidence="2">Belongs to the CcmF/CycK/Ccl1/NrfE/CcsA family.</text>
</comment>
<evidence type="ECO:0000256" key="2">
    <source>
        <dbReference type="ARBA" id="ARBA00009186"/>
    </source>
</evidence>
<evidence type="ECO:0000259" key="12">
    <source>
        <dbReference type="Pfam" id="PF16327"/>
    </source>
</evidence>
<organism evidence="13 14">
    <name type="scientific">Candidatus Polarisedimenticola svalbardensis</name>
    <dbReference type="NCBI Taxonomy" id="2886004"/>
    <lineage>
        <taxon>Bacteria</taxon>
        <taxon>Pseudomonadati</taxon>
        <taxon>Acidobacteriota</taxon>
        <taxon>Candidatus Polarisedimenticolia</taxon>
        <taxon>Candidatus Polarisedimenticolales</taxon>
        <taxon>Candidatus Polarisedimenticolaceae</taxon>
        <taxon>Candidatus Polarisedimenticola</taxon>
    </lineage>
</organism>
<comment type="caution">
    <text evidence="13">The sequence shown here is derived from an EMBL/GenBank/DDBJ whole genome shotgun (WGS) entry which is preliminary data.</text>
</comment>
<evidence type="ECO:0000256" key="4">
    <source>
        <dbReference type="ARBA" id="ARBA00022519"/>
    </source>
</evidence>
<feature type="transmembrane region" description="Helical" evidence="10">
    <location>
        <begin position="521"/>
        <end position="543"/>
    </location>
</feature>
<dbReference type="InterPro" id="IPR003568">
    <property type="entry name" value="Cyt_c_biogenesis_CcmF"/>
</dbReference>
<reference evidence="13 14" key="1">
    <citation type="submission" date="2020-08" db="EMBL/GenBank/DDBJ databases">
        <title>Acidobacteriota in marine sediments use diverse sulfur dissimilation pathways.</title>
        <authorList>
            <person name="Wasmund K."/>
        </authorList>
    </citation>
    <scope>NUCLEOTIDE SEQUENCE [LARGE SCALE GENOMIC DNA]</scope>
    <source>
        <strain evidence="13">MAG AM4</strain>
    </source>
</reference>
<dbReference type="GO" id="GO:0005886">
    <property type="term" value="C:plasma membrane"/>
    <property type="evidence" value="ECO:0007669"/>
    <property type="project" value="UniProtKB-SubCell"/>
</dbReference>
<feature type="transmembrane region" description="Helical" evidence="10">
    <location>
        <begin position="276"/>
        <end position="295"/>
    </location>
</feature>
<comment type="subcellular location">
    <subcellularLocation>
        <location evidence="1">Cell inner membrane</location>
        <topology evidence="1">Multi-pass membrane protein</topology>
    </subcellularLocation>
</comment>
<comment type="function">
    <text evidence="9">Required for the biogenesis of c-type cytochromes. Possible subunit of a heme lyase.</text>
</comment>
<feature type="transmembrane region" description="Helical" evidence="10">
    <location>
        <begin position="42"/>
        <end position="61"/>
    </location>
</feature>
<dbReference type="GO" id="GO:0020037">
    <property type="term" value="F:heme binding"/>
    <property type="evidence" value="ECO:0007669"/>
    <property type="project" value="InterPro"/>
</dbReference>
<evidence type="ECO:0000256" key="7">
    <source>
        <dbReference type="ARBA" id="ARBA00022989"/>
    </source>
</evidence>
<dbReference type="GO" id="GO:0017004">
    <property type="term" value="P:cytochrome complex assembly"/>
    <property type="evidence" value="ECO:0007669"/>
    <property type="project" value="UniProtKB-KW"/>
</dbReference>
<dbReference type="AlphaFoldDB" id="A0A8J6Y696"/>
<feature type="transmembrane region" description="Helical" evidence="10">
    <location>
        <begin position="6"/>
        <end position="30"/>
    </location>
</feature>
<feature type="transmembrane region" description="Helical" evidence="10">
    <location>
        <begin position="247"/>
        <end position="264"/>
    </location>
</feature>
<feature type="transmembrane region" description="Helical" evidence="10">
    <location>
        <begin position="210"/>
        <end position="227"/>
    </location>
</feature>
<evidence type="ECO:0000313" key="14">
    <source>
        <dbReference type="Proteomes" id="UP000648239"/>
    </source>
</evidence>
<dbReference type="InterPro" id="IPR003567">
    <property type="entry name" value="Cyt_c_biogenesis"/>
</dbReference>
<dbReference type="InterPro" id="IPR032523">
    <property type="entry name" value="CcmF_C"/>
</dbReference>
<feature type="domain" description="Cytochrome c-type biogenesis protein CcmF C-terminal" evidence="12">
    <location>
        <begin position="313"/>
        <end position="605"/>
    </location>
</feature>
<keyword evidence="4" id="KW-0997">Cell inner membrane</keyword>
<feature type="transmembrane region" description="Helical" evidence="10">
    <location>
        <begin position="423"/>
        <end position="440"/>
    </location>
</feature>
<name>A0A8J6Y696_9BACT</name>
<evidence type="ECO:0000256" key="5">
    <source>
        <dbReference type="ARBA" id="ARBA00022692"/>
    </source>
</evidence>
<dbReference type="EMBL" id="JACXWD010000001">
    <property type="protein sequence ID" value="MBD3866581.1"/>
    <property type="molecule type" value="Genomic_DNA"/>
</dbReference>
<keyword evidence="3" id="KW-1003">Cell membrane</keyword>
<feature type="transmembrane region" description="Helical" evidence="10">
    <location>
        <begin position="349"/>
        <end position="372"/>
    </location>
</feature>
<evidence type="ECO:0000259" key="11">
    <source>
        <dbReference type="Pfam" id="PF01578"/>
    </source>
</evidence>
<protein>
    <submittedName>
        <fullName evidence="13">Heme lyase CcmF/NrfE family subunit</fullName>
    </submittedName>
</protein>
<feature type="transmembrane region" description="Helical" evidence="10">
    <location>
        <begin position="124"/>
        <end position="148"/>
    </location>
</feature>
<dbReference type="PRINTS" id="PR01410">
    <property type="entry name" value="CCBIOGENESIS"/>
</dbReference>
<dbReference type="Pfam" id="PF16327">
    <property type="entry name" value="CcmF_C"/>
    <property type="match status" value="1"/>
</dbReference>
<keyword evidence="8 10" id="KW-0472">Membrane</keyword>
<sequence>MVTIGHYSLLIALMAAGWAIVGSSLAFTGLGRGFQKSAERGIIAATVMIAIAVIALEHGFVTDNFALDYVYHYSSTSQPLQYKIGALWGGQSGSLLLWLFMLAAMAVVMVLTNRNKNRTLMPMATAVVAVTMTFFLILVNFIESPFVVSEMRPDGVGLNPQLKNYWMMIHPPCLYLGYVAFTIPFAFAVSSLATRRTGDIWFRTTRRWTIFAWFFLGIGILLGSYWAYIELGWGGYWAWDPVENASLMPWLTGTAFLHSVMIQEKKGMLKVWNMSLIILTFSLSIFGTFLTRSGIISSVHAFATSNIGPAFGIFLGIVFFGSLALLAVRLGDLKSEARLESYLSRETTFLFNNMIFVGIALTVLFLTTFPMISELVTNRKVTMGPPIFNNVNIPWALFLLFLTGVGPLIAWRKATSANIRRNFLWPTVSGGTVMLAALILDRHAFFGAISGFFSALGSLDVAGMFDQLKAIYPAMTFGIGAFVVGTVLLEYVRGTKVRMRQRKENALAAMGRLVWSNKRRYGGYIVHLGMVVIFIGIAGSSAYRTEKVETLVPGQTMEVAGYTLHYDRFTLESRDDHYGAVTWVTAERDGRELGTILSEQRYHPNRLFDELKNAFDFSKALRGGDPVVYQQSVLRLYSLVADLEPRVGREVKTPSTEVGIMANLSLASPARFGEDLYITPLWVDPVSGQANFRIFVNPMVNFLWFGGLICIFGATICIFPDPKEKRRLQAALDHEERAVA</sequence>
<feature type="transmembrane region" description="Helical" evidence="10">
    <location>
        <begin position="392"/>
        <end position="411"/>
    </location>
</feature>
<keyword evidence="7 10" id="KW-1133">Transmembrane helix</keyword>